<feature type="transmembrane region" description="Helical" evidence="6">
    <location>
        <begin position="60"/>
        <end position="83"/>
    </location>
</feature>
<dbReference type="GO" id="GO:0005886">
    <property type="term" value="C:plasma membrane"/>
    <property type="evidence" value="ECO:0007669"/>
    <property type="project" value="UniProtKB-SubCell"/>
</dbReference>
<comment type="subcellular location">
    <subcellularLocation>
        <location evidence="1">Cell membrane</location>
        <topology evidence="1">Multi-pass membrane protein</topology>
    </subcellularLocation>
</comment>
<evidence type="ECO:0008006" key="9">
    <source>
        <dbReference type="Google" id="ProtNLM"/>
    </source>
</evidence>
<evidence type="ECO:0000256" key="4">
    <source>
        <dbReference type="ARBA" id="ARBA00022989"/>
    </source>
</evidence>
<evidence type="ECO:0000256" key="2">
    <source>
        <dbReference type="ARBA" id="ARBA00022475"/>
    </source>
</evidence>
<gene>
    <name evidence="7" type="ORF">CFX0092_A1715</name>
</gene>
<sequence>MGIEAMGIQAMNGLSEATFWRALAAAGIFLVGLVYVRGWRRLQAFHDEPPPRTAPASVRSFTLFIAGLALLAVAFVSPLGYLATQYFSARIIQHMLLVASIPSLLMLSNPLPALLHGLPERNRVALLARWNDGPPGPGRRFLRWVTAPGVTLLAFLCICWFWYDPLVHAATLRFGFVHALELLSLLTVGLLNWWHITAAWPHVHGRMAPIVRILYAFISVWPVKVVGLILLFLADSPYPYPQTFQFSGLDIDDAVFGAMIAWIVSGLAYAVAAVGLVNEWLAREVDKPALPEANWATDEAMIAPHIKRRP</sequence>
<dbReference type="Proteomes" id="UP000215027">
    <property type="component" value="Chromosome I"/>
</dbReference>
<name>A0A170PG72_9CHLR</name>
<keyword evidence="4 6" id="KW-1133">Transmembrane helix</keyword>
<dbReference type="AlphaFoldDB" id="A0A170PG72"/>
<dbReference type="OrthoDB" id="9808789at2"/>
<keyword evidence="3 6" id="KW-0812">Transmembrane</keyword>
<feature type="transmembrane region" description="Helical" evidence="6">
    <location>
        <begin position="254"/>
        <end position="277"/>
    </location>
</feature>
<dbReference type="KEGG" id="pbf:CFX0092_A1715"/>
<dbReference type="InterPro" id="IPR019108">
    <property type="entry name" value="Caa3_assmbl_CtaG-rel"/>
</dbReference>
<evidence type="ECO:0000256" key="6">
    <source>
        <dbReference type="SAM" id="Phobius"/>
    </source>
</evidence>
<organism evidence="7 8">
    <name type="scientific">Candidatus Promineifilum breve</name>
    <dbReference type="NCBI Taxonomy" id="1806508"/>
    <lineage>
        <taxon>Bacteria</taxon>
        <taxon>Bacillati</taxon>
        <taxon>Chloroflexota</taxon>
        <taxon>Ardenticatenia</taxon>
        <taxon>Candidatus Promineifilales</taxon>
        <taxon>Candidatus Promineifilaceae</taxon>
        <taxon>Candidatus Promineifilum</taxon>
    </lineage>
</organism>
<evidence type="ECO:0000256" key="5">
    <source>
        <dbReference type="ARBA" id="ARBA00023136"/>
    </source>
</evidence>
<evidence type="ECO:0000313" key="7">
    <source>
        <dbReference type="EMBL" id="CUS03593.2"/>
    </source>
</evidence>
<evidence type="ECO:0000256" key="1">
    <source>
        <dbReference type="ARBA" id="ARBA00004651"/>
    </source>
</evidence>
<dbReference type="Pfam" id="PF09678">
    <property type="entry name" value="Caa3_CtaG"/>
    <property type="match status" value="1"/>
</dbReference>
<evidence type="ECO:0000313" key="8">
    <source>
        <dbReference type="Proteomes" id="UP000215027"/>
    </source>
</evidence>
<feature type="transmembrane region" description="Helical" evidence="6">
    <location>
        <begin position="19"/>
        <end position="39"/>
    </location>
</feature>
<keyword evidence="5 6" id="KW-0472">Membrane</keyword>
<accession>A0A170PG72</accession>
<protein>
    <recommendedName>
        <fullName evidence="9">Cytochrome c oxidase assembly protein</fullName>
    </recommendedName>
</protein>
<reference evidence="7" key="1">
    <citation type="submission" date="2016-01" db="EMBL/GenBank/DDBJ databases">
        <authorList>
            <person name="Mcilroy J.S."/>
            <person name="Karst M S."/>
            <person name="Albertsen M."/>
        </authorList>
    </citation>
    <scope>NUCLEOTIDE SEQUENCE</scope>
    <source>
        <strain evidence="7">Cfx-K</strain>
    </source>
</reference>
<feature type="transmembrane region" description="Helical" evidence="6">
    <location>
        <begin position="175"/>
        <end position="194"/>
    </location>
</feature>
<feature type="transmembrane region" description="Helical" evidence="6">
    <location>
        <begin position="141"/>
        <end position="163"/>
    </location>
</feature>
<feature type="transmembrane region" description="Helical" evidence="6">
    <location>
        <begin position="214"/>
        <end position="234"/>
    </location>
</feature>
<evidence type="ECO:0000256" key="3">
    <source>
        <dbReference type="ARBA" id="ARBA00022692"/>
    </source>
</evidence>
<feature type="transmembrane region" description="Helical" evidence="6">
    <location>
        <begin position="95"/>
        <end position="115"/>
    </location>
</feature>
<dbReference type="EMBL" id="LN890655">
    <property type="protein sequence ID" value="CUS03593.2"/>
    <property type="molecule type" value="Genomic_DNA"/>
</dbReference>
<proteinExistence type="predicted"/>
<keyword evidence="2" id="KW-1003">Cell membrane</keyword>
<keyword evidence="8" id="KW-1185">Reference proteome</keyword>
<dbReference type="RefSeq" id="WP_095043055.1">
    <property type="nucleotide sequence ID" value="NZ_LN890655.1"/>
</dbReference>